<proteinExistence type="predicted"/>
<organism evidence="1">
    <name type="scientific">Fusobacterium nucleatum CTI-6</name>
    <dbReference type="NCBI Taxonomy" id="1316587"/>
    <lineage>
        <taxon>Bacteria</taxon>
        <taxon>Fusobacteriati</taxon>
        <taxon>Fusobacteriota</taxon>
        <taxon>Fusobacteriia</taxon>
        <taxon>Fusobacteriales</taxon>
        <taxon>Fusobacteriaceae</taxon>
        <taxon>Fusobacterium</taxon>
    </lineage>
</organism>
<dbReference type="AlphaFoldDB" id="U7TRA0"/>
<comment type="caution">
    <text evidence="1">The sequence shown here is derived from an EMBL/GenBank/DDBJ whole genome shotgun (WGS) entry which is preliminary data.</text>
</comment>
<sequence length="99" mass="11728">MITINKFTKNLEKIIEDMKEMNIVKVRSMSLKKVQKDNKVNRSFLKELLDKSKELQKEKSKICEKDFPKNEARFLFQDITEGTVVIDRNNHEMVIGVRL</sequence>
<dbReference type="PATRIC" id="fig|1316587.3.peg.1900"/>
<gene>
    <name evidence="1" type="ORF">HMPREF1767_01910</name>
</gene>
<protein>
    <submittedName>
        <fullName evidence="1">Uncharacterized protein</fullName>
    </submittedName>
</protein>
<evidence type="ECO:0000313" key="1">
    <source>
        <dbReference type="EMBL" id="ERT46452.1"/>
    </source>
</evidence>
<reference evidence="1" key="1">
    <citation type="submission" date="2013-10" db="EMBL/GenBank/DDBJ databases">
        <title>The Genome Sequence of Fusobacterium nucleatum CTI-6.</title>
        <authorList>
            <consortium name="The Broad Institute Genomics Platform"/>
            <person name="Earl A."/>
            <person name="Ward D."/>
            <person name="Feldgarden M."/>
            <person name="Gevers D."/>
            <person name="Kostic A."/>
            <person name="Garrett W."/>
            <person name="Young S.K."/>
            <person name="Zeng Q."/>
            <person name="Gargeya S."/>
            <person name="Fitzgerald M."/>
            <person name="Abouelleil A."/>
            <person name="Alvarado L."/>
            <person name="Berlin A.M."/>
            <person name="Chapman S.B."/>
            <person name="Gainer-Dewar J."/>
            <person name="Goldberg J."/>
            <person name="Gnerre S."/>
            <person name="Griggs A."/>
            <person name="Gujja S."/>
            <person name="Hansen M."/>
            <person name="Howarth C."/>
            <person name="Imamovic A."/>
            <person name="Ireland A."/>
            <person name="Larimer J."/>
            <person name="McCowan C."/>
            <person name="Murphy C."/>
            <person name="Pearson M."/>
            <person name="Poon T.W."/>
            <person name="Priest M."/>
            <person name="Roberts A."/>
            <person name="Saif S."/>
            <person name="Shea T."/>
            <person name="Sykes S."/>
            <person name="Wortman J."/>
            <person name="Nusbaum C."/>
            <person name="Birren B."/>
        </authorList>
    </citation>
    <scope>NUCLEOTIDE SEQUENCE [LARGE SCALE GENOMIC DNA]</scope>
    <source>
        <strain evidence="1">CTI-6</strain>
    </source>
</reference>
<name>U7TRA0_FUSNU</name>
<accession>U7TRA0</accession>
<dbReference type="EMBL" id="AXNV01000021">
    <property type="protein sequence ID" value="ERT46452.1"/>
    <property type="molecule type" value="Genomic_DNA"/>
</dbReference>